<gene>
    <name evidence="2" type="ordered locus">HacjB3_12040</name>
    <name evidence="3" type="ORF">C497_10588</name>
</gene>
<dbReference type="EMBL" id="AOHV01000027">
    <property type="protein sequence ID" value="ELY37185.1"/>
    <property type="molecule type" value="Genomic_DNA"/>
</dbReference>
<dbReference type="Proteomes" id="UP000000390">
    <property type="component" value="Chromosome"/>
</dbReference>
<dbReference type="Proteomes" id="UP000011645">
    <property type="component" value="Unassembled WGS sequence"/>
</dbReference>
<dbReference type="HOGENOM" id="CLU_3379868_0_0_2"/>
<sequence>MDKDERGKVVFALIAVLVVLVFGYVVLRAVMGA</sequence>
<evidence type="ECO:0000256" key="1">
    <source>
        <dbReference type="SAM" id="Phobius"/>
    </source>
</evidence>
<name>D8J673_HALJB</name>
<dbReference type="STRING" id="795797.HacjB3_12040"/>
<keyword evidence="5" id="KW-1185">Reference proteome</keyword>
<dbReference type="AlphaFoldDB" id="D8J673"/>
<organism evidence="2 4">
    <name type="scientific">Halalkalicoccus jeotgali (strain DSM 18796 / CECT 7217 / JCM 14584 / KCTC 4019 / B3)</name>
    <dbReference type="NCBI Taxonomy" id="795797"/>
    <lineage>
        <taxon>Archaea</taxon>
        <taxon>Methanobacteriati</taxon>
        <taxon>Methanobacteriota</taxon>
        <taxon>Stenosarchaea group</taxon>
        <taxon>Halobacteria</taxon>
        <taxon>Halobacteriales</taxon>
        <taxon>Halococcaceae</taxon>
        <taxon>Halalkalicoccus</taxon>
    </lineage>
</organism>
<feature type="transmembrane region" description="Helical" evidence="1">
    <location>
        <begin position="9"/>
        <end position="31"/>
    </location>
</feature>
<evidence type="ECO:0000313" key="3">
    <source>
        <dbReference type="EMBL" id="ELY37185.1"/>
    </source>
</evidence>
<dbReference type="KEGG" id="hje:HacjB3_12040"/>
<keyword evidence="1" id="KW-1133">Transmembrane helix</keyword>
<evidence type="ECO:0000313" key="5">
    <source>
        <dbReference type="Proteomes" id="UP000011645"/>
    </source>
</evidence>
<proteinExistence type="predicted"/>
<protein>
    <submittedName>
        <fullName evidence="2">Uncharacterized protein</fullName>
    </submittedName>
</protein>
<reference evidence="3 5" key="2">
    <citation type="journal article" date="2014" name="PLoS Genet.">
        <title>Phylogenetically driven sequencing of extremely halophilic archaea reveals strategies for static and dynamic osmo-response.</title>
        <authorList>
            <person name="Becker E.A."/>
            <person name="Seitzer P.M."/>
            <person name="Tritt A."/>
            <person name="Larsen D."/>
            <person name="Krusor M."/>
            <person name="Yao A.I."/>
            <person name="Wu D."/>
            <person name="Madern D."/>
            <person name="Eisen J.A."/>
            <person name="Darling A.E."/>
            <person name="Facciotti M.T."/>
        </authorList>
    </citation>
    <scope>NUCLEOTIDE SEQUENCE [LARGE SCALE GENOMIC DNA]</scope>
    <source>
        <strain evidence="3">B3</strain>
        <strain evidence="5">DSM 18796 / CECT 7217 / JCM 14584 / KCTC 4019 / B3</strain>
    </source>
</reference>
<dbReference type="EMBL" id="CP002062">
    <property type="protein sequence ID" value="ADJ15791.1"/>
    <property type="molecule type" value="Genomic_DNA"/>
</dbReference>
<evidence type="ECO:0000313" key="2">
    <source>
        <dbReference type="EMBL" id="ADJ15791.1"/>
    </source>
</evidence>
<accession>D8J673</accession>
<keyword evidence="1" id="KW-0812">Transmembrane</keyword>
<evidence type="ECO:0000313" key="4">
    <source>
        <dbReference type="Proteomes" id="UP000000390"/>
    </source>
</evidence>
<keyword evidence="1" id="KW-0472">Membrane</keyword>
<reference evidence="2 4" key="1">
    <citation type="journal article" date="2010" name="J. Bacteriol.">
        <title>Complete genome sequence of Halalkalicoccus jeotgali B3(T), an extremely halophilic archaeon.</title>
        <authorList>
            <person name="Roh S.W."/>
            <person name="Nam Y.D."/>
            <person name="Nam S.H."/>
            <person name="Choi S.H."/>
            <person name="Park H.S."/>
            <person name="Bae J.W."/>
        </authorList>
    </citation>
    <scope>NUCLEOTIDE SEQUENCE [LARGE SCALE GENOMIC DNA]</scope>
    <source>
        <strain evidence="2">B3</strain>
        <strain evidence="4">DSM 18796 / CECT 7217 / JCM 14584 / KCTC 4019 / B3</strain>
    </source>
</reference>